<dbReference type="EMBL" id="OA564901">
    <property type="protein sequence ID" value="CAD7195815.1"/>
    <property type="molecule type" value="Genomic_DNA"/>
</dbReference>
<evidence type="ECO:0000256" key="3">
    <source>
        <dbReference type="ARBA" id="ARBA00019589"/>
    </source>
</evidence>
<organism evidence="10">
    <name type="scientific">Timema douglasi</name>
    <name type="common">Walking stick</name>
    <dbReference type="NCBI Taxonomy" id="61478"/>
    <lineage>
        <taxon>Eukaryota</taxon>
        <taxon>Metazoa</taxon>
        <taxon>Ecdysozoa</taxon>
        <taxon>Arthropoda</taxon>
        <taxon>Hexapoda</taxon>
        <taxon>Insecta</taxon>
        <taxon>Pterygota</taxon>
        <taxon>Neoptera</taxon>
        <taxon>Polyneoptera</taxon>
        <taxon>Phasmatodea</taxon>
        <taxon>Timematodea</taxon>
        <taxon>Timematoidea</taxon>
        <taxon>Timematidae</taxon>
        <taxon>Timema</taxon>
    </lineage>
</organism>
<evidence type="ECO:0000256" key="8">
    <source>
        <dbReference type="ARBA" id="ARBA00023186"/>
    </source>
</evidence>
<evidence type="ECO:0000313" key="10">
    <source>
        <dbReference type="EMBL" id="CAD7195815.1"/>
    </source>
</evidence>
<dbReference type="GO" id="GO:0007218">
    <property type="term" value="P:neuropeptide signaling pathway"/>
    <property type="evidence" value="ECO:0007669"/>
    <property type="project" value="InterPro"/>
</dbReference>
<keyword evidence="4" id="KW-0813">Transport</keyword>
<dbReference type="PANTHER" id="PTHR12738">
    <property type="entry name" value="NEUROENDOCRINE PROTEIN 7B2"/>
    <property type="match status" value="1"/>
</dbReference>
<keyword evidence="8" id="KW-0143">Chaperone</keyword>
<dbReference type="InterPro" id="IPR007945">
    <property type="entry name" value="Secretogranin_V"/>
</dbReference>
<keyword evidence="7" id="KW-1015">Disulfide bond</keyword>
<evidence type="ECO:0000256" key="1">
    <source>
        <dbReference type="ARBA" id="ARBA00004613"/>
    </source>
</evidence>
<evidence type="ECO:0000256" key="6">
    <source>
        <dbReference type="ARBA" id="ARBA00022729"/>
    </source>
</evidence>
<accession>A0A7R8VCY7</accession>
<reference evidence="10" key="1">
    <citation type="submission" date="2020-11" db="EMBL/GenBank/DDBJ databases">
        <authorList>
            <person name="Tran Van P."/>
        </authorList>
    </citation>
    <scope>NUCLEOTIDE SEQUENCE</scope>
</reference>
<keyword evidence="5" id="KW-0964">Secreted</keyword>
<dbReference type="PANTHER" id="PTHR12738:SF0">
    <property type="entry name" value="NEUROENDOCRINE PROTEIN 7B2"/>
    <property type="match status" value="1"/>
</dbReference>
<protein>
    <recommendedName>
        <fullName evidence="3">Neuroendocrine protein 7B2</fullName>
    </recommendedName>
</protein>
<comment type="subcellular location">
    <subcellularLocation>
        <location evidence="1">Secreted</location>
    </subcellularLocation>
</comment>
<dbReference type="GO" id="GO:0005576">
    <property type="term" value="C:extracellular region"/>
    <property type="evidence" value="ECO:0007669"/>
    <property type="project" value="UniProtKB-SubCell"/>
</dbReference>
<keyword evidence="6 9" id="KW-0732">Signal</keyword>
<comment type="similarity">
    <text evidence="2">Belongs to the 7B2 family.</text>
</comment>
<proteinExistence type="inferred from homology"/>
<dbReference type="GO" id="GO:0046883">
    <property type="term" value="P:regulation of hormone secretion"/>
    <property type="evidence" value="ECO:0007669"/>
    <property type="project" value="TreeGrafter"/>
</dbReference>
<sequence length="384" mass="42019">MGHLNILTMAAVVIGACAYIPHEKVNVKIKSQVKRDRAIFQEQDVLSEVKEGFVHPIEIQTPISPSSAVELNTTSTLADYATEEHFLTDALLREVVDRMGKDLADAADSYLDFPETNRLGLGGLMPGRSIKDLEAEEQQQLPLDYDPMVETGNNPSIRDQEYLQHSSLWGHQYMTGMERGSGKWCLSCCPSGGAGEGKQHLKPDGTVENQKEVKTDAALPAYCNPPNPCPVGYSADDGCLEQFENTAAFRYSSPMTSLVLTDSSQLNYESFKKLPNQITREYQAAQECMCDTEHMFDCPVSSGRDLQGSNGAPGSELTDSDINRIMEQFQEKPPSVHPTEIRTLISPSSAVKLNTTSALANYATESGLINGIEANFSIGGLQEI</sequence>
<feature type="chain" id="PRO_5031360433" description="Neuroendocrine protein 7B2" evidence="9">
    <location>
        <begin position="19"/>
        <end position="384"/>
    </location>
</feature>
<dbReference type="GO" id="GO:0030141">
    <property type="term" value="C:secretory granule"/>
    <property type="evidence" value="ECO:0007669"/>
    <property type="project" value="InterPro"/>
</dbReference>
<feature type="signal peptide" evidence="9">
    <location>
        <begin position="1"/>
        <end position="18"/>
    </location>
</feature>
<evidence type="ECO:0000256" key="5">
    <source>
        <dbReference type="ARBA" id="ARBA00022525"/>
    </source>
</evidence>
<evidence type="ECO:0000256" key="4">
    <source>
        <dbReference type="ARBA" id="ARBA00022448"/>
    </source>
</evidence>
<gene>
    <name evidence="10" type="ORF">TDIB3V08_LOCUS2189</name>
</gene>
<dbReference type="GO" id="GO:0030234">
    <property type="term" value="F:enzyme regulator activity"/>
    <property type="evidence" value="ECO:0007669"/>
    <property type="project" value="TreeGrafter"/>
</dbReference>
<dbReference type="Pfam" id="PF05281">
    <property type="entry name" value="Secretogranin_V"/>
    <property type="match status" value="2"/>
</dbReference>
<evidence type="ECO:0000256" key="9">
    <source>
        <dbReference type="SAM" id="SignalP"/>
    </source>
</evidence>
<evidence type="ECO:0000256" key="7">
    <source>
        <dbReference type="ARBA" id="ARBA00023157"/>
    </source>
</evidence>
<evidence type="ECO:0000256" key="2">
    <source>
        <dbReference type="ARBA" id="ARBA00006348"/>
    </source>
</evidence>
<dbReference type="AlphaFoldDB" id="A0A7R8VCY7"/>
<name>A0A7R8VCY7_TIMDO</name>